<comment type="caution">
    <text evidence="1">The sequence shown here is derived from an EMBL/GenBank/DDBJ whole genome shotgun (WGS) entry which is preliminary data.</text>
</comment>
<accession>A0A2G6MR79</accession>
<evidence type="ECO:0000313" key="2">
    <source>
        <dbReference type="Proteomes" id="UP000231203"/>
    </source>
</evidence>
<dbReference type="EMBL" id="PDTI01000042">
    <property type="protein sequence ID" value="PIE62456.1"/>
    <property type="molecule type" value="Genomic_DNA"/>
</dbReference>
<organism evidence="1 2">
    <name type="scientific">Desulfobacter postgatei</name>
    <dbReference type="NCBI Taxonomy" id="2293"/>
    <lineage>
        <taxon>Bacteria</taxon>
        <taxon>Pseudomonadati</taxon>
        <taxon>Thermodesulfobacteriota</taxon>
        <taxon>Desulfobacteria</taxon>
        <taxon>Desulfobacterales</taxon>
        <taxon>Desulfobacteraceae</taxon>
        <taxon>Desulfobacter</taxon>
    </lineage>
</organism>
<reference evidence="1 2" key="1">
    <citation type="submission" date="2017-10" db="EMBL/GenBank/DDBJ databases">
        <title>Novel microbial diversity and functional potential in the marine mammal oral microbiome.</title>
        <authorList>
            <person name="Dudek N.K."/>
            <person name="Sun C.L."/>
            <person name="Burstein D."/>
            <person name="Kantor R.S."/>
            <person name="Aliaga Goltsman D.S."/>
            <person name="Bik E.M."/>
            <person name="Thomas B.C."/>
            <person name="Banfield J.F."/>
            <person name="Relman D.A."/>
        </authorList>
    </citation>
    <scope>NUCLEOTIDE SEQUENCE [LARGE SCALE GENOMIC DNA]</scope>
    <source>
        <strain evidence="1">DOLJORAL78_47_202</strain>
    </source>
</reference>
<protein>
    <submittedName>
        <fullName evidence="1">Uncharacterized protein</fullName>
    </submittedName>
</protein>
<gene>
    <name evidence="1" type="ORF">CSA25_05025</name>
</gene>
<sequence length="153" mass="18007">MKIDWTIKKKRGNFRPWLTYEITLESFEKELAIHAVQIQSQIPVIPNAHLSYCLPGEHERSLIWKPDRFHVLQVPYFKDGYTDGFIRLPFKESAEYPEVELSFKKLREEYEKKVRKVYAHPPLEQTGSLDISDETRRVIASKVTANRLLSLFG</sequence>
<proteinExistence type="predicted"/>
<evidence type="ECO:0000313" key="1">
    <source>
        <dbReference type="EMBL" id="PIE62456.1"/>
    </source>
</evidence>
<dbReference type="Proteomes" id="UP000231203">
    <property type="component" value="Unassembled WGS sequence"/>
</dbReference>
<name>A0A2G6MR79_9BACT</name>
<dbReference type="AlphaFoldDB" id="A0A2G6MR79"/>